<evidence type="ECO:0000256" key="3">
    <source>
        <dbReference type="ARBA" id="ARBA00004470"/>
    </source>
</evidence>
<accession>A0A6P5YTH6</accession>
<dbReference type="GO" id="GO:0008270">
    <property type="term" value="F:zinc ion binding"/>
    <property type="evidence" value="ECO:0007669"/>
    <property type="project" value="UniProtKB-UniRule"/>
</dbReference>
<evidence type="ECO:0000313" key="12">
    <source>
        <dbReference type="Proteomes" id="UP000515121"/>
    </source>
</evidence>
<dbReference type="InterPro" id="IPR041891">
    <property type="entry name" value="Alpha_CA_prokaryot-like"/>
</dbReference>
<dbReference type="Pfam" id="PF00194">
    <property type="entry name" value="Carb_anhydrase"/>
    <property type="match status" value="1"/>
</dbReference>
<proteinExistence type="inferred from homology"/>
<dbReference type="RefSeq" id="XP_022743466.1">
    <property type="nucleotide sequence ID" value="XM_022887731.1"/>
</dbReference>
<dbReference type="KEGG" id="dzi:111294433"/>
<dbReference type="SUPFAM" id="SSF51069">
    <property type="entry name" value="Carbonic anhydrase"/>
    <property type="match status" value="1"/>
</dbReference>
<evidence type="ECO:0000256" key="2">
    <source>
        <dbReference type="ARBA" id="ARBA00002904"/>
    </source>
</evidence>
<evidence type="ECO:0000259" key="11">
    <source>
        <dbReference type="PROSITE" id="PS51144"/>
    </source>
</evidence>
<comment type="similarity">
    <text evidence="10">Belongs to the alpha-carbonic anhydrase family.</text>
</comment>
<sequence>MLLMAPQIFFVFALTLLLGVASATDVLGAVEFAYSGKNGPDKWGSLDPAFAACSSGNKQSPINIQKNQTVHNKLLKPLIRNYKPANSTLVNNGFNIGVRFDEYAGEVTIDGKTYSLRQMHWHLPSEHHINGEQFAAELHLVHRAADNSVAVVALLYQEEDADPVISKIMNGLNNLAKEKCKADEVAEIPLGTLDIKPLKRSSRKYYRYAGSLTTPPCSENVTWSILGKVRSISKEQIAALEASVNSNCKKNARPCQRLNGRKVELYDELIG</sequence>
<dbReference type="GO" id="GO:0009570">
    <property type="term" value="C:chloroplast stroma"/>
    <property type="evidence" value="ECO:0007669"/>
    <property type="project" value="UniProtKB-SubCell"/>
</dbReference>
<evidence type="ECO:0000256" key="1">
    <source>
        <dbReference type="ARBA" id="ARBA00001947"/>
    </source>
</evidence>
<comment type="cofactor">
    <cofactor evidence="1 10">
        <name>Zn(2+)</name>
        <dbReference type="ChEBI" id="CHEBI:29105"/>
    </cofactor>
</comment>
<evidence type="ECO:0000256" key="10">
    <source>
        <dbReference type="RuleBase" id="RU367011"/>
    </source>
</evidence>
<dbReference type="Proteomes" id="UP000515121">
    <property type="component" value="Unplaced"/>
</dbReference>
<keyword evidence="10" id="KW-0732">Signal</keyword>
<evidence type="ECO:0000256" key="4">
    <source>
        <dbReference type="ARBA" id="ARBA00006365"/>
    </source>
</evidence>
<dbReference type="InterPro" id="IPR023561">
    <property type="entry name" value="Carbonic_anhydrase_a-class"/>
</dbReference>
<evidence type="ECO:0000256" key="8">
    <source>
        <dbReference type="ARBA" id="ARBA00023239"/>
    </source>
</evidence>
<dbReference type="AlphaFoldDB" id="A0A6P5YTH6"/>
<keyword evidence="12" id="KW-1185">Reference proteome</keyword>
<dbReference type="PROSITE" id="PS51144">
    <property type="entry name" value="ALPHA_CA_2"/>
    <property type="match status" value="1"/>
</dbReference>
<evidence type="ECO:0000256" key="9">
    <source>
        <dbReference type="ARBA" id="ARBA00048348"/>
    </source>
</evidence>
<comment type="subcellular location">
    <subcellularLocation>
        <location evidence="3">Plastid</location>
        <location evidence="3">Chloroplast stroma</location>
    </subcellularLocation>
</comment>
<evidence type="ECO:0000256" key="5">
    <source>
        <dbReference type="ARBA" id="ARBA00012925"/>
    </source>
</evidence>
<evidence type="ECO:0000256" key="7">
    <source>
        <dbReference type="ARBA" id="ARBA00022833"/>
    </source>
</evidence>
<gene>
    <name evidence="13" type="primary">LOC111294433</name>
</gene>
<dbReference type="GO" id="GO:0006730">
    <property type="term" value="P:one-carbon metabolic process"/>
    <property type="evidence" value="ECO:0007669"/>
    <property type="project" value="TreeGrafter"/>
</dbReference>
<keyword evidence="7 10" id="KW-0862">Zinc</keyword>
<reference evidence="13" key="1">
    <citation type="submission" date="2025-08" db="UniProtKB">
        <authorList>
            <consortium name="RefSeq"/>
        </authorList>
    </citation>
    <scope>IDENTIFICATION</scope>
    <source>
        <tissue evidence="13">Fruit stalk</tissue>
    </source>
</reference>
<organism evidence="12 13">
    <name type="scientific">Durio zibethinus</name>
    <name type="common">Durian</name>
    <dbReference type="NCBI Taxonomy" id="66656"/>
    <lineage>
        <taxon>Eukaryota</taxon>
        <taxon>Viridiplantae</taxon>
        <taxon>Streptophyta</taxon>
        <taxon>Embryophyta</taxon>
        <taxon>Tracheophyta</taxon>
        <taxon>Spermatophyta</taxon>
        <taxon>Magnoliopsida</taxon>
        <taxon>eudicotyledons</taxon>
        <taxon>Gunneridae</taxon>
        <taxon>Pentapetalae</taxon>
        <taxon>rosids</taxon>
        <taxon>malvids</taxon>
        <taxon>Malvales</taxon>
        <taxon>Malvaceae</taxon>
        <taxon>Helicteroideae</taxon>
        <taxon>Durio</taxon>
    </lineage>
</organism>
<comment type="function">
    <text evidence="2 10">Reversible hydration of carbon dioxide.</text>
</comment>
<dbReference type="SMART" id="SM01057">
    <property type="entry name" value="Carb_anhydrase"/>
    <property type="match status" value="1"/>
</dbReference>
<feature type="chain" id="PRO_5028501626" description="Carbonic anhydrase" evidence="10">
    <location>
        <begin position="24"/>
        <end position="271"/>
    </location>
</feature>
<comment type="catalytic activity">
    <reaction evidence="9 10">
        <text>hydrogencarbonate + H(+) = CO2 + H2O</text>
        <dbReference type="Rhea" id="RHEA:10748"/>
        <dbReference type="ChEBI" id="CHEBI:15377"/>
        <dbReference type="ChEBI" id="CHEBI:15378"/>
        <dbReference type="ChEBI" id="CHEBI:16526"/>
        <dbReference type="ChEBI" id="CHEBI:17544"/>
        <dbReference type="EC" id="4.2.1.1"/>
    </reaction>
</comment>
<dbReference type="PROSITE" id="PS00162">
    <property type="entry name" value="ALPHA_CA_1"/>
    <property type="match status" value="1"/>
</dbReference>
<dbReference type="PANTHER" id="PTHR18952:SF236">
    <property type="entry name" value="ALPHA CARBONIC ANHYDRASE 1, CHLOROPLASTIC"/>
    <property type="match status" value="1"/>
</dbReference>
<dbReference type="EC" id="4.2.1.1" evidence="5 10"/>
<keyword evidence="8 10" id="KW-0456">Lyase</keyword>
<dbReference type="OrthoDB" id="429145at2759"/>
<dbReference type="InterPro" id="IPR001148">
    <property type="entry name" value="CA_dom"/>
</dbReference>
<keyword evidence="6 10" id="KW-0479">Metal-binding</keyword>
<dbReference type="GO" id="GO:0004089">
    <property type="term" value="F:carbonate dehydratase activity"/>
    <property type="evidence" value="ECO:0007669"/>
    <property type="project" value="UniProtKB-UniRule"/>
</dbReference>
<name>A0A6P5YTH6_DURZI</name>
<comment type="similarity">
    <text evidence="4">Belongs to the alpha-class carbonic anhydrase family.</text>
</comment>
<dbReference type="PANTHER" id="PTHR18952">
    <property type="entry name" value="CARBONIC ANHYDRASE"/>
    <property type="match status" value="1"/>
</dbReference>
<feature type="signal peptide" evidence="10">
    <location>
        <begin position="1"/>
        <end position="23"/>
    </location>
</feature>
<evidence type="ECO:0000313" key="13">
    <source>
        <dbReference type="RefSeq" id="XP_022743466.1"/>
    </source>
</evidence>
<evidence type="ECO:0000256" key="6">
    <source>
        <dbReference type="ARBA" id="ARBA00022723"/>
    </source>
</evidence>
<dbReference type="InterPro" id="IPR036398">
    <property type="entry name" value="CA_dom_sf"/>
</dbReference>
<dbReference type="InterPro" id="IPR018338">
    <property type="entry name" value="Carbonic_anhydrase_a-class_CS"/>
</dbReference>
<dbReference type="GeneID" id="111294433"/>
<dbReference type="CDD" id="cd03124">
    <property type="entry name" value="alpha_CA_prokaryotic_like"/>
    <property type="match status" value="1"/>
</dbReference>
<protein>
    <recommendedName>
        <fullName evidence="5 10">Carbonic anhydrase</fullName>
        <ecNumber evidence="5 10">4.2.1.1</ecNumber>
    </recommendedName>
</protein>
<dbReference type="Gene3D" id="3.10.200.10">
    <property type="entry name" value="Alpha carbonic anhydrase"/>
    <property type="match status" value="1"/>
</dbReference>
<feature type="domain" description="Alpha-carbonic anhydrase" evidence="11">
    <location>
        <begin position="30"/>
        <end position="267"/>
    </location>
</feature>